<comment type="caution">
    <text evidence="1">The sequence shown here is derived from an EMBL/GenBank/DDBJ whole genome shotgun (WGS) entry which is preliminary data.</text>
</comment>
<dbReference type="RefSeq" id="WP_135199959.1">
    <property type="nucleotide sequence ID" value="NZ_SPVG01000023.1"/>
</dbReference>
<protein>
    <submittedName>
        <fullName evidence="1">Uncharacterized protein</fullName>
    </submittedName>
</protein>
<reference evidence="1 2" key="1">
    <citation type="submission" date="2019-03" db="EMBL/GenBank/DDBJ databases">
        <title>Draft Genome Sequence of Duganella callidus sp. nov., a Novel Duganella Species Isolated from Cultivated Soil.</title>
        <authorList>
            <person name="Raths R."/>
            <person name="Peta V."/>
            <person name="Bucking H."/>
        </authorList>
    </citation>
    <scope>NUCLEOTIDE SEQUENCE [LARGE SCALE GENOMIC DNA]</scope>
    <source>
        <strain evidence="1 2">DN04</strain>
    </source>
</reference>
<keyword evidence="2" id="KW-1185">Reference proteome</keyword>
<dbReference type="EMBL" id="SPVG01000023">
    <property type="protein sequence ID" value="TFW30367.1"/>
    <property type="molecule type" value="Genomic_DNA"/>
</dbReference>
<name>A0A4Y9SXU4_9BURK</name>
<dbReference type="OrthoDB" id="582358at2"/>
<dbReference type="AlphaFoldDB" id="A0A4Y9SXU4"/>
<sequence length="149" mass="16573">MESKIELVQLWSDEDMAEFQVLASDGAASFSNKIYVGHRHLEEAVRGLQGFKDQMHGGIYDLKFGVFGPEFGSGAFLAHLRFEKHGKLHLTVNLQTEFFAFGEDEVANEITLHLLSEPALLDDFVRGLDAISKGYSKDATLKTVAPSPW</sequence>
<evidence type="ECO:0000313" key="2">
    <source>
        <dbReference type="Proteomes" id="UP000297729"/>
    </source>
</evidence>
<accession>A0A4Y9SXU4</accession>
<dbReference type="Proteomes" id="UP000297729">
    <property type="component" value="Unassembled WGS sequence"/>
</dbReference>
<proteinExistence type="predicted"/>
<evidence type="ECO:0000313" key="1">
    <source>
        <dbReference type="EMBL" id="TFW30367.1"/>
    </source>
</evidence>
<gene>
    <name evidence="1" type="ORF">E4L98_02345</name>
</gene>
<organism evidence="1 2">
    <name type="scientific">Duganella callida</name>
    <dbReference type="NCBI Taxonomy" id="2561932"/>
    <lineage>
        <taxon>Bacteria</taxon>
        <taxon>Pseudomonadati</taxon>
        <taxon>Pseudomonadota</taxon>
        <taxon>Betaproteobacteria</taxon>
        <taxon>Burkholderiales</taxon>
        <taxon>Oxalobacteraceae</taxon>
        <taxon>Telluria group</taxon>
        <taxon>Duganella</taxon>
    </lineage>
</organism>